<dbReference type="FunFam" id="1.20.1640.10:FF:000024">
    <property type="entry name" value="Multifunctional fusion protein"/>
    <property type="match status" value="1"/>
</dbReference>
<dbReference type="SUPFAM" id="SSF82866">
    <property type="entry name" value="Multidrug efflux transporter AcrB transmembrane domain"/>
    <property type="match status" value="1"/>
</dbReference>
<evidence type="ECO:0000256" key="6">
    <source>
        <dbReference type="ARBA" id="ARBA00022989"/>
    </source>
</evidence>
<evidence type="ECO:0000256" key="4">
    <source>
        <dbReference type="ARBA" id="ARBA00022692"/>
    </source>
</evidence>
<feature type="transmembrane region" description="Helical" evidence="12">
    <location>
        <begin position="12"/>
        <end position="31"/>
    </location>
</feature>
<dbReference type="GO" id="GO:0015450">
    <property type="term" value="F:protein-transporting ATPase activity"/>
    <property type="evidence" value="ECO:0007669"/>
    <property type="project" value="InterPro"/>
</dbReference>
<gene>
    <name evidence="12" type="primary">secF</name>
    <name evidence="14" type="ordered locus">Clocel_2074</name>
</gene>
<feature type="transmembrane region" description="Helical" evidence="12">
    <location>
        <begin position="156"/>
        <end position="179"/>
    </location>
</feature>
<protein>
    <recommendedName>
        <fullName evidence="12">Protein-export membrane protein SecF</fullName>
    </recommendedName>
</protein>
<keyword evidence="6 12" id="KW-1133">Transmembrane helix</keyword>
<keyword evidence="7 12" id="KW-0811">Translocation</keyword>
<feature type="transmembrane region" description="Helical" evidence="12">
    <location>
        <begin position="185"/>
        <end position="206"/>
    </location>
</feature>
<dbReference type="InterPro" id="IPR022645">
    <property type="entry name" value="SecD/SecF_bac"/>
</dbReference>
<keyword evidence="5 12" id="KW-0653">Protein transport</keyword>
<dbReference type="InterPro" id="IPR055344">
    <property type="entry name" value="SecD_SecF_C_bact"/>
</dbReference>
<dbReference type="OrthoDB" id="9805019at2"/>
<dbReference type="STRING" id="573061.Clocel_2074"/>
<dbReference type="HOGENOM" id="CLU_050012_0_0_9"/>
<keyword evidence="8 12" id="KW-0472">Membrane</keyword>
<dbReference type="InterPro" id="IPR022646">
    <property type="entry name" value="SecD/SecF_CS"/>
</dbReference>
<evidence type="ECO:0000256" key="11">
    <source>
        <dbReference type="ARBA" id="ARBA00061053"/>
    </source>
</evidence>
<evidence type="ECO:0000256" key="2">
    <source>
        <dbReference type="ARBA" id="ARBA00022448"/>
    </source>
</evidence>
<accession>D9SMV1</accession>
<dbReference type="Pfam" id="PF07549">
    <property type="entry name" value="Sec_GG"/>
    <property type="match status" value="1"/>
</dbReference>
<evidence type="ECO:0000313" key="14">
    <source>
        <dbReference type="EMBL" id="ADL51817.1"/>
    </source>
</evidence>
<feature type="transmembrane region" description="Helical" evidence="12">
    <location>
        <begin position="134"/>
        <end position="151"/>
    </location>
</feature>
<dbReference type="GO" id="GO:0065002">
    <property type="term" value="P:intracellular protein transmembrane transport"/>
    <property type="evidence" value="ECO:0007669"/>
    <property type="project" value="UniProtKB-UniRule"/>
</dbReference>
<dbReference type="PANTHER" id="PTHR30081:SF8">
    <property type="entry name" value="PROTEIN TRANSLOCASE SUBUNIT SECF"/>
    <property type="match status" value="1"/>
</dbReference>
<dbReference type="EMBL" id="CP002160">
    <property type="protein sequence ID" value="ADL51817.1"/>
    <property type="molecule type" value="Genomic_DNA"/>
</dbReference>
<keyword evidence="3 12" id="KW-1003">Cell membrane</keyword>
<dbReference type="InterPro" id="IPR048634">
    <property type="entry name" value="SecD_SecF_C"/>
</dbReference>
<evidence type="ECO:0000256" key="5">
    <source>
        <dbReference type="ARBA" id="ARBA00022927"/>
    </source>
</evidence>
<comment type="similarity">
    <text evidence="11">In the N-terminal section; belongs to the SecD/SecF family. SecD subfamily.</text>
</comment>
<dbReference type="Gene3D" id="1.20.1640.10">
    <property type="entry name" value="Multidrug efflux transporter AcrB transmembrane domain"/>
    <property type="match status" value="1"/>
</dbReference>
<comment type="similarity">
    <text evidence="12">Belongs to the SecD/SecF family. SecF subfamily.</text>
</comment>
<dbReference type="GO" id="GO:0043952">
    <property type="term" value="P:protein transport by the Sec complex"/>
    <property type="evidence" value="ECO:0007669"/>
    <property type="project" value="UniProtKB-UniRule"/>
</dbReference>
<evidence type="ECO:0000313" key="15">
    <source>
        <dbReference type="Proteomes" id="UP000002730"/>
    </source>
</evidence>
<dbReference type="HAMAP" id="MF_01464_B">
    <property type="entry name" value="SecF_B"/>
    <property type="match status" value="1"/>
</dbReference>
<organism evidence="14 15">
    <name type="scientific">Clostridium cellulovorans (strain ATCC 35296 / DSM 3052 / OCM 3 / 743B)</name>
    <dbReference type="NCBI Taxonomy" id="573061"/>
    <lineage>
        <taxon>Bacteria</taxon>
        <taxon>Bacillati</taxon>
        <taxon>Bacillota</taxon>
        <taxon>Clostridia</taxon>
        <taxon>Eubacteriales</taxon>
        <taxon>Clostridiaceae</taxon>
        <taxon>Clostridium</taxon>
    </lineage>
</organism>
<dbReference type="NCBIfam" id="TIGR00916">
    <property type="entry name" value="2A0604s01"/>
    <property type="match status" value="1"/>
</dbReference>
<dbReference type="PANTHER" id="PTHR30081">
    <property type="entry name" value="PROTEIN-EXPORT MEMBRANE PROTEIN SEC"/>
    <property type="match status" value="1"/>
</dbReference>
<dbReference type="Pfam" id="PF02355">
    <property type="entry name" value="SecD_SecF_C"/>
    <property type="match status" value="1"/>
</dbReference>
<dbReference type="RefSeq" id="WP_010076964.1">
    <property type="nucleotide sequence ID" value="NC_014393.1"/>
</dbReference>
<dbReference type="NCBIfam" id="TIGR00966">
    <property type="entry name" value="transloc_SecF"/>
    <property type="match status" value="1"/>
</dbReference>
<dbReference type="PRINTS" id="PR01755">
    <property type="entry name" value="SECFTRNLCASE"/>
</dbReference>
<feature type="transmembrane region" description="Helical" evidence="12">
    <location>
        <begin position="238"/>
        <end position="255"/>
    </location>
</feature>
<evidence type="ECO:0000256" key="10">
    <source>
        <dbReference type="ARBA" id="ARBA00060856"/>
    </source>
</evidence>
<proteinExistence type="inferred from homology"/>
<evidence type="ECO:0000256" key="7">
    <source>
        <dbReference type="ARBA" id="ARBA00023010"/>
    </source>
</evidence>
<feature type="domain" description="Protein export membrane protein SecD/SecF C-terminal" evidence="13">
    <location>
        <begin position="105"/>
        <end position="289"/>
    </location>
</feature>
<sequence>MFSVIKKTKLWFSISVLIIIAGIVSLTTQGLNMGIDFKGGTIVELSVGKTIDEAEEAKIIDIVRTYDADVIYNTAVDSKVNDSTQIDLKSNSGNLSEENLAKIIEEVKKDFPEAKIANSDVIGATIGNELKQKASIAVVIAVAAMLIYIAFRFEILFGISSIVALLHDILIVITFYSIFQIQVDSPFIAAMLTVLGYSMNDTIVVFDRIRENLKNAKKSDTYADIADTSIKQTIHRSILTVTTTLITISAITIGVPEVRNFGLPLIVGIAAGCYSSIFIASPTWVLLKKKFSK</sequence>
<evidence type="ECO:0000256" key="9">
    <source>
        <dbReference type="ARBA" id="ARBA00059018"/>
    </source>
</evidence>
<evidence type="ECO:0000256" key="8">
    <source>
        <dbReference type="ARBA" id="ARBA00023136"/>
    </source>
</evidence>
<keyword evidence="4 12" id="KW-0812">Transmembrane</keyword>
<dbReference type="InterPro" id="IPR005665">
    <property type="entry name" value="SecF_bac"/>
</dbReference>
<reference evidence="14 15" key="1">
    <citation type="submission" date="2010-08" db="EMBL/GenBank/DDBJ databases">
        <title>Complete sequence of Clostridium cellulovorans 743B.</title>
        <authorList>
            <consortium name="US DOE Joint Genome Institute"/>
            <person name="Lucas S."/>
            <person name="Copeland A."/>
            <person name="Lapidus A."/>
            <person name="Cheng J.-F."/>
            <person name="Bruce D."/>
            <person name="Goodwin L."/>
            <person name="Pitluck S."/>
            <person name="Chertkov O."/>
            <person name="Detter J.C."/>
            <person name="Han C."/>
            <person name="Tapia R."/>
            <person name="Land M."/>
            <person name="Hauser L."/>
            <person name="Chang Y.-J."/>
            <person name="Jeffries C."/>
            <person name="Kyrpides N."/>
            <person name="Ivanova N."/>
            <person name="Mikhailova N."/>
            <person name="Hemme C.L."/>
            <person name="Woyke T."/>
        </authorList>
    </citation>
    <scope>NUCLEOTIDE SEQUENCE [LARGE SCALE GENOMIC DNA]</scope>
    <source>
        <strain evidence="15">ATCC 35296 / DSM 3052 / OCM 3 / 743B</strain>
    </source>
</reference>
<evidence type="ECO:0000256" key="1">
    <source>
        <dbReference type="ARBA" id="ARBA00004651"/>
    </source>
</evidence>
<comment type="subcellular location">
    <subcellularLocation>
        <location evidence="1 12">Cell membrane</location>
        <topology evidence="1 12">Multi-pass membrane protein</topology>
    </subcellularLocation>
</comment>
<dbReference type="Proteomes" id="UP000002730">
    <property type="component" value="Chromosome"/>
</dbReference>
<dbReference type="InterPro" id="IPR022813">
    <property type="entry name" value="SecD/SecF_arch_bac"/>
</dbReference>
<comment type="similarity">
    <text evidence="10">In the C-terminal section; belongs to the SecD/SecF family. SecF subfamily.</text>
</comment>
<name>D9SMV1_CLOC7</name>
<comment type="subunit">
    <text evidence="12">Forms a complex with SecD. Part of the essential Sec protein translocation apparatus which comprises SecA, SecYEG and auxiliary proteins SecDF. Other proteins may also be involved.</text>
</comment>
<dbReference type="eggNOG" id="COG0341">
    <property type="taxonomic scope" value="Bacteria"/>
</dbReference>
<evidence type="ECO:0000256" key="12">
    <source>
        <dbReference type="HAMAP-Rule" id="MF_01464"/>
    </source>
</evidence>
<keyword evidence="15" id="KW-1185">Reference proteome</keyword>
<evidence type="ECO:0000256" key="3">
    <source>
        <dbReference type="ARBA" id="ARBA00022475"/>
    </source>
</evidence>
<evidence type="ECO:0000259" key="13">
    <source>
        <dbReference type="Pfam" id="PF02355"/>
    </source>
</evidence>
<dbReference type="KEGG" id="ccb:Clocel_2074"/>
<keyword evidence="2 12" id="KW-0813">Transport</keyword>
<feature type="transmembrane region" description="Helical" evidence="12">
    <location>
        <begin position="261"/>
        <end position="287"/>
    </location>
</feature>
<dbReference type="GO" id="GO:0005886">
    <property type="term" value="C:plasma membrane"/>
    <property type="evidence" value="ECO:0007669"/>
    <property type="project" value="UniProtKB-SubCell"/>
</dbReference>
<dbReference type="GO" id="GO:0006605">
    <property type="term" value="P:protein targeting"/>
    <property type="evidence" value="ECO:0007669"/>
    <property type="project" value="UniProtKB-UniRule"/>
</dbReference>
<dbReference type="AlphaFoldDB" id="D9SMV1"/>
<comment type="function">
    <text evidence="9 12">Part of the Sec protein translocase complex. Interacts with the SecYEG preprotein conducting channel. SecDF uses the proton motive force (PMF) to complete protein translocation after the ATP-dependent function of SecA.</text>
</comment>